<accession>A0A8P0PIS6</accession>
<proteinExistence type="predicted"/>
<dbReference type="Ensembl" id="ENSCAFT00000046169.3">
    <property type="protein sequence ID" value="ENSCAFP00000069134.1"/>
    <property type="gene ID" value="ENSCAFG00000032764.3"/>
</dbReference>
<dbReference type="Proteomes" id="UP000002254">
    <property type="component" value="Chromosome 1"/>
</dbReference>
<organism evidence="1 2">
    <name type="scientific">Canis lupus familiaris</name>
    <name type="common">Dog</name>
    <name type="synonym">Canis familiaris</name>
    <dbReference type="NCBI Taxonomy" id="9615"/>
    <lineage>
        <taxon>Eukaryota</taxon>
        <taxon>Metazoa</taxon>
        <taxon>Chordata</taxon>
        <taxon>Craniata</taxon>
        <taxon>Vertebrata</taxon>
        <taxon>Euteleostomi</taxon>
        <taxon>Mammalia</taxon>
        <taxon>Eutheria</taxon>
        <taxon>Laurasiatheria</taxon>
        <taxon>Carnivora</taxon>
        <taxon>Caniformia</taxon>
        <taxon>Canidae</taxon>
        <taxon>Canis</taxon>
    </lineage>
</organism>
<dbReference type="PANTHER" id="PTHR14365">
    <property type="entry name" value="APOPTOSIS REGULATORY PROTEIN SIVA"/>
    <property type="match status" value="1"/>
</dbReference>
<reference evidence="1" key="2">
    <citation type="submission" date="2025-08" db="UniProtKB">
        <authorList>
            <consortium name="Ensembl"/>
        </authorList>
    </citation>
    <scope>IDENTIFICATION</scope>
</reference>
<protein>
    <recommendedName>
        <fullName evidence="3">SIVA1 apoptosis inducing factor</fullName>
    </recommendedName>
</protein>
<evidence type="ECO:0000313" key="2">
    <source>
        <dbReference type="Proteomes" id="UP000002254"/>
    </source>
</evidence>
<evidence type="ECO:0008006" key="3">
    <source>
        <dbReference type="Google" id="ProtNLM"/>
    </source>
</evidence>
<evidence type="ECO:0000313" key="1">
    <source>
        <dbReference type="Ensembl" id="ENSCAFP00000069134.1"/>
    </source>
</evidence>
<dbReference type="PANTHER" id="PTHR14365:SF1">
    <property type="entry name" value="APOPTOSIS REGULATORY PROTEIN SIVA"/>
    <property type="match status" value="1"/>
</dbReference>
<reference evidence="1 2" key="1">
    <citation type="journal article" date="2005" name="Nature">
        <title>Genome sequence, comparative analysis and haplotype structure of the domestic dog.</title>
        <authorList>
            <consortium name="Broad Sequencing Platform"/>
            <person name="Lindblad-Toh K."/>
            <person name="Wade C.M."/>
            <person name="Mikkelsen T.S."/>
            <person name="Karlsson E.K."/>
            <person name="Jaffe D.B."/>
            <person name="Kamal M."/>
            <person name="Clamp M."/>
            <person name="Chang J.L."/>
            <person name="Kulbokas E.J. III"/>
            <person name="Zody M.C."/>
            <person name="Mauceli E."/>
            <person name="Xie X."/>
            <person name="Breen M."/>
            <person name="Wayne R.K."/>
            <person name="Ostrander E.A."/>
            <person name="Ponting C.P."/>
            <person name="Galibert F."/>
            <person name="Smith D.R."/>
            <person name="DeJong P.J."/>
            <person name="Kirkness E."/>
            <person name="Alvarez P."/>
            <person name="Biagi T."/>
            <person name="Brockman W."/>
            <person name="Butler J."/>
            <person name="Chin C.W."/>
            <person name="Cook A."/>
            <person name="Cuff J."/>
            <person name="Daly M.J."/>
            <person name="DeCaprio D."/>
            <person name="Gnerre S."/>
            <person name="Grabherr M."/>
            <person name="Kellis M."/>
            <person name="Kleber M."/>
            <person name="Bardeleben C."/>
            <person name="Goodstadt L."/>
            <person name="Heger A."/>
            <person name="Hitte C."/>
            <person name="Kim L."/>
            <person name="Koepfli K.P."/>
            <person name="Parker H.G."/>
            <person name="Pollinger J.P."/>
            <person name="Searle S.M."/>
            <person name="Sutter N.B."/>
            <person name="Thomas R."/>
            <person name="Webber C."/>
            <person name="Baldwin J."/>
            <person name="Abebe A."/>
            <person name="Abouelleil A."/>
            <person name="Aftuck L."/>
            <person name="Ait-Zahra M."/>
            <person name="Aldredge T."/>
            <person name="Allen N."/>
            <person name="An P."/>
            <person name="Anderson S."/>
            <person name="Antoine C."/>
            <person name="Arachchi H."/>
            <person name="Aslam A."/>
            <person name="Ayotte L."/>
            <person name="Bachantsang P."/>
            <person name="Barry A."/>
            <person name="Bayul T."/>
            <person name="Benamara M."/>
            <person name="Berlin A."/>
            <person name="Bessette D."/>
            <person name="Blitshteyn B."/>
            <person name="Bloom T."/>
            <person name="Blye J."/>
            <person name="Boguslavskiy L."/>
            <person name="Bonnet C."/>
            <person name="Boukhgalter B."/>
            <person name="Brown A."/>
            <person name="Cahill P."/>
            <person name="Calixte N."/>
            <person name="Camarata J."/>
            <person name="Cheshatsang Y."/>
            <person name="Chu J."/>
            <person name="Citroen M."/>
            <person name="Collymore A."/>
            <person name="Cooke P."/>
            <person name="Dawoe T."/>
            <person name="Daza R."/>
            <person name="Decktor K."/>
            <person name="DeGray S."/>
            <person name="Dhargay N."/>
            <person name="Dooley K."/>
            <person name="Dooley K."/>
            <person name="Dorje P."/>
            <person name="Dorjee K."/>
            <person name="Dorris L."/>
            <person name="Duffey N."/>
            <person name="Dupes A."/>
            <person name="Egbiremolen O."/>
            <person name="Elong R."/>
            <person name="Falk J."/>
            <person name="Farina A."/>
            <person name="Faro S."/>
            <person name="Ferguson D."/>
            <person name="Ferreira P."/>
            <person name="Fisher S."/>
            <person name="FitzGerald M."/>
            <person name="Foley K."/>
            <person name="Foley C."/>
            <person name="Franke A."/>
            <person name="Friedrich D."/>
            <person name="Gage D."/>
            <person name="Garber M."/>
            <person name="Gearin G."/>
            <person name="Giannoukos G."/>
            <person name="Goode T."/>
            <person name="Goyette A."/>
            <person name="Graham J."/>
            <person name="Grandbois E."/>
            <person name="Gyaltsen K."/>
            <person name="Hafez N."/>
            <person name="Hagopian D."/>
            <person name="Hagos B."/>
            <person name="Hall J."/>
            <person name="Healy C."/>
            <person name="Hegarty R."/>
            <person name="Honan T."/>
            <person name="Horn A."/>
            <person name="Houde N."/>
            <person name="Hughes L."/>
            <person name="Hunnicutt L."/>
            <person name="Husby M."/>
            <person name="Jester B."/>
            <person name="Jones C."/>
            <person name="Kamat A."/>
            <person name="Kanga B."/>
            <person name="Kells C."/>
            <person name="Khazanovich D."/>
            <person name="Kieu A.C."/>
            <person name="Kisner P."/>
            <person name="Kumar M."/>
            <person name="Lance K."/>
            <person name="Landers T."/>
            <person name="Lara M."/>
            <person name="Lee W."/>
            <person name="Leger J.P."/>
            <person name="Lennon N."/>
            <person name="Leuper L."/>
            <person name="LeVine S."/>
            <person name="Liu J."/>
            <person name="Liu X."/>
            <person name="Lokyitsang Y."/>
            <person name="Lokyitsang T."/>
            <person name="Lui A."/>
            <person name="Macdonald J."/>
            <person name="Major J."/>
            <person name="Marabella R."/>
            <person name="Maru K."/>
            <person name="Matthews C."/>
            <person name="McDonough S."/>
            <person name="Mehta T."/>
            <person name="Meldrim J."/>
            <person name="Melnikov A."/>
            <person name="Meneus L."/>
            <person name="Mihalev A."/>
            <person name="Mihova T."/>
            <person name="Miller K."/>
            <person name="Mittelman R."/>
            <person name="Mlenga V."/>
            <person name="Mulrain L."/>
            <person name="Munson G."/>
            <person name="Navidi A."/>
            <person name="Naylor J."/>
            <person name="Nguyen T."/>
            <person name="Nguyen N."/>
            <person name="Nguyen C."/>
            <person name="Nguyen T."/>
            <person name="Nicol R."/>
            <person name="Norbu N."/>
            <person name="Norbu C."/>
            <person name="Novod N."/>
            <person name="Nyima T."/>
            <person name="Olandt P."/>
            <person name="O'Neill B."/>
            <person name="O'Neill K."/>
            <person name="Osman S."/>
            <person name="Oyono L."/>
            <person name="Patti C."/>
            <person name="Perrin D."/>
            <person name="Phunkhang P."/>
            <person name="Pierre F."/>
            <person name="Priest M."/>
            <person name="Rachupka A."/>
            <person name="Raghuraman S."/>
            <person name="Rameau R."/>
            <person name="Ray V."/>
            <person name="Raymond C."/>
            <person name="Rege F."/>
            <person name="Rise C."/>
            <person name="Rogers J."/>
            <person name="Rogov P."/>
            <person name="Sahalie J."/>
            <person name="Settipalli S."/>
            <person name="Sharpe T."/>
            <person name="Shea T."/>
            <person name="Sheehan M."/>
            <person name="Sherpa N."/>
            <person name="Shi J."/>
            <person name="Shih D."/>
            <person name="Sloan J."/>
            <person name="Smith C."/>
            <person name="Sparrow T."/>
            <person name="Stalker J."/>
            <person name="Stange-Thomann N."/>
            <person name="Stavropoulos S."/>
            <person name="Stone C."/>
            <person name="Stone S."/>
            <person name="Sykes S."/>
            <person name="Tchuinga P."/>
            <person name="Tenzing P."/>
            <person name="Tesfaye S."/>
            <person name="Thoulutsang D."/>
            <person name="Thoulutsang Y."/>
            <person name="Topham K."/>
            <person name="Topping I."/>
            <person name="Tsamla T."/>
            <person name="Vassiliev H."/>
            <person name="Venkataraman V."/>
            <person name="Vo A."/>
            <person name="Wangchuk T."/>
            <person name="Wangdi T."/>
            <person name="Weiand M."/>
            <person name="Wilkinson J."/>
            <person name="Wilson A."/>
            <person name="Yadav S."/>
            <person name="Yang S."/>
            <person name="Yang X."/>
            <person name="Young G."/>
            <person name="Yu Q."/>
            <person name="Zainoun J."/>
            <person name="Zembek L."/>
            <person name="Zimmer A."/>
            <person name="Lander E.S."/>
        </authorList>
    </citation>
    <scope>NUCLEOTIDE SEQUENCE [LARGE SCALE GENOMIC DNA]</scope>
    <source>
        <strain evidence="1">Boxer</strain>
    </source>
</reference>
<dbReference type="AlphaFoldDB" id="A0A8P0PIS6"/>
<sequence>VPKPGCRFGDAAPLQLKVSVGQRELSRHVQAQASEADPSGTVTRASSSCVRAVDGKAACGQCERALCGRCVHVCSSCRSVACALCALGDCGDVHESVLCASCALFEA</sequence>
<dbReference type="Pfam" id="PF05458">
    <property type="entry name" value="Siva"/>
    <property type="match status" value="1"/>
</dbReference>
<dbReference type="InterPro" id="IPR022773">
    <property type="entry name" value="Siva"/>
</dbReference>
<name>A0A8P0PIS6_CANLF</name>